<keyword evidence="1" id="KW-0812">Transmembrane</keyword>
<gene>
    <name evidence="2" type="ordered locus">PACID_01650</name>
</gene>
<dbReference type="eggNOG" id="ENOG5032MEG">
    <property type="taxonomic scope" value="Bacteria"/>
</dbReference>
<protein>
    <recommendedName>
        <fullName evidence="4">DUF2933 domain-containing protein</fullName>
    </recommendedName>
</protein>
<dbReference type="Proteomes" id="UP000000214">
    <property type="component" value="Chromosome"/>
</dbReference>
<evidence type="ECO:0008006" key="4">
    <source>
        <dbReference type="Google" id="ProtNLM"/>
    </source>
</evidence>
<feature type="transmembrane region" description="Helical" evidence="1">
    <location>
        <begin position="26"/>
        <end position="44"/>
    </location>
</feature>
<evidence type="ECO:0000313" key="2">
    <source>
        <dbReference type="EMBL" id="AFV88016.1"/>
    </source>
</evidence>
<dbReference type="AlphaFoldDB" id="K7RNY4"/>
<name>K7RNY4_ACIA4</name>
<evidence type="ECO:0000313" key="3">
    <source>
        <dbReference type="Proteomes" id="UP000000214"/>
    </source>
</evidence>
<reference evidence="2 3" key="1">
    <citation type="journal article" date="2012" name="BMC Genomics">
        <title>The genome sequence of Propionibacterium acidipropionici provides insights into its biotechnological and industrial potential.</title>
        <authorList>
            <person name="Parizzi L.P."/>
            <person name="Grassi M.C."/>
            <person name="Llerena L.A."/>
            <person name="Carazzolle M.F."/>
            <person name="Queiroz V.L."/>
            <person name="Lunardi I."/>
            <person name="Zeidler A.F."/>
            <person name="Teixeira P.J."/>
            <person name="Mieczkowski P."/>
            <person name="Rincones J."/>
            <person name="Pereira G.A."/>
        </authorList>
    </citation>
    <scope>NUCLEOTIDE SEQUENCE [LARGE SCALE GENOMIC DNA]</scope>
    <source>
        <strain evidence="3">ATCC 4875 / DSM 20272 / JCM 6432 / NBRC 12425 / NCIMB 8070</strain>
    </source>
</reference>
<dbReference type="STRING" id="1171373.PACID_01650"/>
<evidence type="ECO:0000256" key="1">
    <source>
        <dbReference type="SAM" id="Phobius"/>
    </source>
</evidence>
<keyword evidence="1" id="KW-1133">Transmembrane helix</keyword>
<dbReference type="EMBL" id="CP003493">
    <property type="protein sequence ID" value="AFV88016.1"/>
    <property type="molecule type" value="Genomic_DNA"/>
</dbReference>
<organism evidence="2 3">
    <name type="scientific">Acidipropionibacterium acidipropionici (strain ATCC 4875 / DSM 20272 / JCM 6432 / NBRC 12425 / NCIMB 8070 / 4)</name>
    <name type="common">Propionibacterium acidipropionici</name>
    <dbReference type="NCBI Taxonomy" id="1171373"/>
    <lineage>
        <taxon>Bacteria</taxon>
        <taxon>Bacillati</taxon>
        <taxon>Actinomycetota</taxon>
        <taxon>Actinomycetes</taxon>
        <taxon>Propionibacteriales</taxon>
        <taxon>Propionibacteriaceae</taxon>
        <taxon>Acidipropionibacterium</taxon>
    </lineage>
</organism>
<dbReference type="PATRIC" id="fig|1171373.8.peg.165"/>
<accession>K7RNY4</accession>
<proteinExistence type="predicted"/>
<keyword evidence="1" id="KW-0472">Membrane</keyword>
<dbReference type="KEGG" id="pbo:PACID_01650"/>
<dbReference type="HOGENOM" id="CLU_3136614_0_0_11"/>
<sequence>MHLLMCAPMLLVVGYLVVTDKAGGGAILYAVGCLAMMGAMMALMNHGPDDHSSGHRH</sequence>